<evidence type="ECO:0000313" key="13">
    <source>
        <dbReference type="Proteomes" id="UP001642360"/>
    </source>
</evidence>
<dbReference type="AlphaFoldDB" id="A0ABC8T673"/>
<keyword evidence="7 10" id="KW-0472">Membrane</keyword>
<reference evidence="12 13" key="1">
    <citation type="submission" date="2024-02" db="EMBL/GenBank/DDBJ databases">
        <authorList>
            <person name="Vignale AGUSTIN F."/>
            <person name="Sosa J E."/>
            <person name="Modenutti C."/>
        </authorList>
    </citation>
    <scope>NUCLEOTIDE SEQUENCE [LARGE SCALE GENOMIC DNA]</scope>
</reference>
<comment type="caution">
    <text evidence="12">The sequence shown here is derived from an EMBL/GenBank/DDBJ whole genome shotgun (WGS) entry which is preliminary data.</text>
</comment>
<dbReference type="GO" id="GO:0005524">
    <property type="term" value="F:ATP binding"/>
    <property type="evidence" value="ECO:0007669"/>
    <property type="project" value="UniProtKB-KW"/>
</dbReference>
<dbReference type="Pfam" id="PF00083">
    <property type="entry name" value="Sugar_tr"/>
    <property type="match status" value="1"/>
</dbReference>
<keyword evidence="13" id="KW-1185">Reference proteome</keyword>
<comment type="subcellular location">
    <subcellularLocation>
        <location evidence="1">Membrane</location>
    </subcellularLocation>
</comment>
<dbReference type="PANTHER" id="PTHR24056:SF571">
    <property type="entry name" value="PROTEIN KINASE DOMAIN-CONTAINING PROTEIN"/>
    <property type="match status" value="1"/>
</dbReference>
<dbReference type="Pfam" id="PF00069">
    <property type="entry name" value="Pkinase"/>
    <property type="match status" value="1"/>
</dbReference>
<protein>
    <recommendedName>
        <fullName evidence="11">Protein kinase domain-containing protein</fullName>
    </recommendedName>
</protein>
<feature type="transmembrane region" description="Helical" evidence="10">
    <location>
        <begin position="115"/>
        <end position="134"/>
    </location>
</feature>
<evidence type="ECO:0000256" key="6">
    <source>
        <dbReference type="ARBA" id="ARBA00022989"/>
    </source>
</evidence>
<evidence type="ECO:0000256" key="2">
    <source>
        <dbReference type="ARBA" id="ARBA00006485"/>
    </source>
</evidence>
<evidence type="ECO:0000313" key="12">
    <source>
        <dbReference type="EMBL" id="CAK9162954.1"/>
    </source>
</evidence>
<dbReference type="InterPro" id="IPR008271">
    <property type="entry name" value="Ser/Thr_kinase_AS"/>
</dbReference>
<dbReference type="SMART" id="SM00220">
    <property type="entry name" value="S_TKc"/>
    <property type="match status" value="1"/>
</dbReference>
<dbReference type="InterPro" id="IPR036259">
    <property type="entry name" value="MFS_trans_sf"/>
</dbReference>
<feature type="region of interest" description="Disordered" evidence="9">
    <location>
        <begin position="341"/>
        <end position="368"/>
    </location>
</feature>
<dbReference type="Gene3D" id="1.20.1250.20">
    <property type="entry name" value="MFS general substrate transporter like domains"/>
    <property type="match status" value="1"/>
</dbReference>
<sequence>MDQHPVGPAMVHPSEAATKGPNWRDIFEPGVKHALVVGVGIQVLQQFSGINGVLYYTSQILEQAGVGVLLSNMGMGSASASLLISAITTLLMLPSIAVATRLMDVSGRRLDKVHIAASIMLVMLKPVRCIYLVFEYMEHDLTRLLSCPDIKFSDAQIKCYMKQLLHGIEHCHSRGVMHRDVKASNILVNNEGILKIADFGLANFLSVRNKQPLTRCVVTLWYWPSELLLGSTNYGVSVDLWSVGCVFAELFIGRPILKGRTELHKIFKLCGTPPDEYWKKSKVPLATMFKPQHPYESTLRERCKEFPKTAVNLIETFISIEPDKRGTASSALDSEYFNTKPYACDPSSLPKYPPNREIDAKFRDEARK</sequence>
<dbReference type="EMBL" id="CAUOFW020003947">
    <property type="protein sequence ID" value="CAK9162954.1"/>
    <property type="molecule type" value="Genomic_DNA"/>
</dbReference>
<evidence type="ECO:0000256" key="9">
    <source>
        <dbReference type="SAM" id="MobiDB-lite"/>
    </source>
</evidence>
<dbReference type="GO" id="GO:0016020">
    <property type="term" value="C:membrane"/>
    <property type="evidence" value="ECO:0007669"/>
    <property type="project" value="UniProtKB-SubCell"/>
</dbReference>
<organism evidence="12 13">
    <name type="scientific">Ilex paraguariensis</name>
    <name type="common">yerba mate</name>
    <dbReference type="NCBI Taxonomy" id="185542"/>
    <lineage>
        <taxon>Eukaryota</taxon>
        <taxon>Viridiplantae</taxon>
        <taxon>Streptophyta</taxon>
        <taxon>Embryophyta</taxon>
        <taxon>Tracheophyta</taxon>
        <taxon>Spermatophyta</taxon>
        <taxon>Magnoliopsida</taxon>
        <taxon>eudicotyledons</taxon>
        <taxon>Gunneridae</taxon>
        <taxon>Pentapetalae</taxon>
        <taxon>asterids</taxon>
        <taxon>campanulids</taxon>
        <taxon>Aquifoliales</taxon>
        <taxon>Aquifoliaceae</taxon>
        <taxon>Ilex</taxon>
    </lineage>
</organism>
<dbReference type="SUPFAM" id="SSF56112">
    <property type="entry name" value="Protein kinase-like (PK-like)"/>
    <property type="match status" value="1"/>
</dbReference>
<keyword evidence="4" id="KW-0547">Nucleotide-binding</keyword>
<name>A0ABC8T673_9AQUA</name>
<keyword evidence="6 10" id="KW-1133">Transmembrane helix</keyword>
<accession>A0ABC8T673</accession>
<dbReference type="InterPro" id="IPR005828">
    <property type="entry name" value="MFS_sugar_transport-like"/>
</dbReference>
<dbReference type="InterPro" id="IPR000719">
    <property type="entry name" value="Prot_kinase_dom"/>
</dbReference>
<keyword evidence="3 10" id="KW-0812">Transmembrane</keyword>
<dbReference type="Gene3D" id="1.10.510.10">
    <property type="entry name" value="Transferase(Phosphotransferase) domain 1"/>
    <property type="match status" value="1"/>
</dbReference>
<evidence type="ECO:0000259" key="11">
    <source>
        <dbReference type="PROSITE" id="PS50011"/>
    </source>
</evidence>
<comment type="similarity">
    <text evidence="8">Belongs to the major facilitator superfamily. Phosphate:H(+) symporter (TC 2.A.1.9) family.</text>
</comment>
<evidence type="ECO:0000256" key="7">
    <source>
        <dbReference type="ARBA" id="ARBA00023136"/>
    </source>
</evidence>
<feature type="compositionally biased region" description="Basic and acidic residues" evidence="9">
    <location>
        <begin position="354"/>
        <end position="368"/>
    </location>
</feature>
<dbReference type="PROSITE" id="PS50011">
    <property type="entry name" value="PROTEIN_KINASE_DOM"/>
    <property type="match status" value="1"/>
</dbReference>
<feature type="transmembrane region" description="Helical" evidence="10">
    <location>
        <begin position="80"/>
        <end position="103"/>
    </location>
</feature>
<dbReference type="InterPro" id="IPR011009">
    <property type="entry name" value="Kinase-like_dom_sf"/>
</dbReference>
<dbReference type="Proteomes" id="UP001642360">
    <property type="component" value="Unassembled WGS sequence"/>
</dbReference>
<evidence type="ECO:0000256" key="3">
    <source>
        <dbReference type="ARBA" id="ARBA00022692"/>
    </source>
</evidence>
<keyword evidence="5" id="KW-0067">ATP-binding</keyword>
<evidence type="ECO:0000256" key="8">
    <source>
        <dbReference type="ARBA" id="ARBA00044504"/>
    </source>
</evidence>
<proteinExistence type="inferred from homology"/>
<evidence type="ECO:0000256" key="10">
    <source>
        <dbReference type="SAM" id="Phobius"/>
    </source>
</evidence>
<dbReference type="PANTHER" id="PTHR24056">
    <property type="entry name" value="CELL DIVISION PROTEIN KINASE"/>
    <property type="match status" value="1"/>
</dbReference>
<comment type="similarity">
    <text evidence="2">Belongs to the protein kinase superfamily. CMGC Ser/Thr protein kinase family. CDC2/CDKX subfamily.</text>
</comment>
<dbReference type="InterPro" id="IPR050108">
    <property type="entry name" value="CDK"/>
</dbReference>
<dbReference type="PROSITE" id="PS00108">
    <property type="entry name" value="PROTEIN_KINASE_ST"/>
    <property type="match status" value="1"/>
</dbReference>
<gene>
    <name evidence="12" type="ORF">ILEXP_LOCUS31912</name>
</gene>
<dbReference type="FunFam" id="1.10.510.10:FF:000043">
    <property type="entry name" value="probable serine/threonine-protein kinase At1g54610"/>
    <property type="match status" value="1"/>
</dbReference>
<evidence type="ECO:0000256" key="1">
    <source>
        <dbReference type="ARBA" id="ARBA00004370"/>
    </source>
</evidence>
<evidence type="ECO:0000256" key="5">
    <source>
        <dbReference type="ARBA" id="ARBA00022840"/>
    </source>
</evidence>
<feature type="domain" description="Protein kinase" evidence="11">
    <location>
        <begin position="55"/>
        <end position="337"/>
    </location>
</feature>
<evidence type="ECO:0000256" key="4">
    <source>
        <dbReference type="ARBA" id="ARBA00022741"/>
    </source>
</evidence>